<organism evidence="1 2">
    <name type="scientific">Penicillium angulare</name>
    <dbReference type="NCBI Taxonomy" id="116970"/>
    <lineage>
        <taxon>Eukaryota</taxon>
        <taxon>Fungi</taxon>
        <taxon>Dikarya</taxon>
        <taxon>Ascomycota</taxon>
        <taxon>Pezizomycotina</taxon>
        <taxon>Eurotiomycetes</taxon>
        <taxon>Eurotiomycetidae</taxon>
        <taxon>Eurotiales</taxon>
        <taxon>Aspergillaceae</taxon>
        <taxon>Penicillium</taxon>
    </lineage>
</organism>
<sequence>MDEVTCGRHSHILQHKCKNTCDLITEMLGIVGLEKDDALEQHILNLNERITSLLANLVVKMHCCAWAHRGIGRTLVQNLGKLVFQVSDIEMVPLDTLGDSVDSPLLYPQSVDAPLLYPQSVDAPLLYLLLFDMQTLYPASRVAIFGISGQ</sequence>
<evidence type="ECO:0000313" key="1">
    <source>
        <dbReference type="EMBL" id="KAJ5087705.1"/>
    </source>
</evidence>
<dbReference type="AlphaFoldDB" id="A0A9W9JZY4"/>
<protein>
    <submittedName>
        <fullName evidence="1">Uncharacterized protein</fullName>
    </submittedName>
</protein>
<reference evidence="1" key="2">
    <citation type="journal article" date="2023" name="IMA Fungus">
        <title>Comparative genomic study of the Penicillium genus elucidates a diverse pangenome and 15 lateral gene transfer events.</title>
        <authorList>
            <person name="Petersen C."/>
            <person name="Sorensen T."/>
            <person name="Nielsen M.R."/>
            <person name="Sondergaard T.E."/>
            <person name="Sorensen J.L."/>
            <person name="Fitzpatrick D.A."/>
            <person name="Frisvad J.C."/>
            <person name="Nielsen K.L."/>
        </authorList>
    </citation>
    <scope>NUCLEOTIDE SEQUENCE</scope>
    <source>
        <strain evidence="1">IBT 30069</strain>
    </source>
</reference>
<comment type="caution">
    <text evidence="1">The sequence shown here is derived from an EMBL/GenBank/DDBJ whole genome shotgun (WGS) entry which is preliminary data.</text>
</comment>
<dbReference type="Proteomes" id="UP001149165">
    <property type="component" value="Unassembled WGS sequence"/>
</dbReference>
<gene>
    <name evidence="1" type="ORF">N7456_011321</name>
</gene>
<keyword evidence="2" id="KW-1185">Reference proteome</keyword>
<evidence type="ECO:0000313" key="2">
    <source>
        <dbReference type="Proteomes" id="UP001149165"/>
    </source>
</evidence>
<dbReference type="EMBL" id="JAPQKH010000007">
    <property type="protein sequence ID" value="KAJ5087705.1"/>
    <property type="molecule type" value="Genomic_DNA"/>
</dbReference>
<accession>A0A9W9JZY4</accession>
<name>A0A9W9JZY4_9EURO</name>
<reference evidence="1" key="1">
    <citation type="submission" date="2022-11" db="EMBL/GenBank/DDBJ databases">
        <authorList>
            <person name="Petersen C."/>
        </authorList>
    </citation>
    <scope>NUCLEOTIDE SEQUENCE</scope>
    <source>
        <strain evidence="1">IBT 30069</strain>
    </source>
</reference>
<proteinExistence type="predicted"/>